<dbReference type="Pfam" id="PF26603">
    <property type="entry name" value="DUF8188"/>
    <property type="match status" value="1"/>
</dbReference>
<keyword evidence="1" id="KW-0472">Membrane</keyword>
<sequence>MTNNIDKGIGYAVGVFIVIPVIIVIINFLFFQGNKVTQEQTTQYINDSKVVEIFIPRVFMSGVRPGNDIDKNIMENSSKLDTESYRMKLTQGDDIKRINRFIFYSKKYNRYMMLINFDGFDYGGPLNLDLNDGRNRIIFSGKYFTVHINNKQWGDISYGSEKKPVPVFGITLSGRGYENLNPQVLADDRKLSDVSERMNRIYVEQYLNNFLPSDDLEKLSKK</sequence>
<reference evidence="3 4" key="1">
    <citation type="submission" date="2023-08" db="EMBL/GenBank/DDBJ databases">
        <authorList>
            <person name="Dale J."/>
        </authorList>
    </citation>
    <scope>NUCLEOTIDE SEQUENCE [LARGE SCALE GENOMIC DNA]</scope>
    <source>
        <strain evidence="3 4">2023EL-00788</strain>
    </source>
</reference>
<name>A0AAW8H804_9ENTR</name>
<evidence type="ECO:0000256" key="1">
    <source>
        <dbReference type="SAM" id="Phobius"/>
    </source>
</evidence>
<dbReference type="AlphaFoldDB" id="A0AAW8H804"/>
<accession>A0AAW8H804</accession>
<proteinExistence type="predicted"/>
<feature type="domain" description="DUF8188" evidence="2">
    <location>
        <begin position="40"/>
        <end position="219"/>
    </location>
</feature>
<evidence type="ECO:0000313" key="3">
    <source>
        <dbReference type="EMBL" id="MDQ2256981.1"/>
    </source>
</evidence>
<organism evidence="3 4">
    <name type="scientific">Enterobacter soli</name>
    <dbReference type="NCBI Taxonomy" id="885040"/>
    <lineage>
        <taxon>Bacteria</taxon>
        <taxon>Pseudomonadati</taxon>
        <taxon>Pseudomonadota</taxon>
        <taxon>Gammaproteobacteria</taxon>
        <taxon>Enterobacterales</taxon>
        <taxon>Enterobacteriaceae</taxon>
        <taxon>Enterobacter</taxon>
    </lineage>
</organism>
<dbReference type="EMBL" id="JAVDKS010000005">
    <property type="protein sequence ID" value="MDQ2256981.1"/>
    <property type="molecule type" value="Genomic_DNA"/>
</dbReference>
<dbReference type="RefSeq" id="WP_306682844.1">
    <property type="nucleotide sequence ID" value="NZ_JAVDKR010000003.1"/>
</dbReference>
<protein>
    <recommendedName>
        <fullName evidence="2">DUF8188 domain-containing protein</fullName>
    </recommendedName>
</protein>
<dbReference type="InterPro" id="IPR058501">
    <property type="entry name" value="DUF8188"/>
</dbReference>
<feature type="transmembrane region" description="Helical" evidence="1">
    <location>
        <begin position="9"/>
        <end position="31"/>
    </location>
</feature>
<evidence type="ECO:0000259" key="2">
    <source>
        <dbReference type="Pfam" id="PF26603"/>
    </source>
</evidence>
<keyword evidence="1" id="KW-1133">Transmembrane helix</keyword>
<evidence type="ECO:0000313" key="4">
    <source>
        <dbReference type="Proteomes" id="UP001225042"/>
    </source>
</evidence>
<keyword evidence="4" id="KW-1185">Reference proteome</keyword>
<keyword evidence="1" id="KW-0812">Transmembrane</keyword>
<dbReference type="Proteomes" id="UP001225042">
    <property type="component" value="Unassembled WGS sequence"/>
</dbReference>
<gene>
    <name evidence="3" type="ORF">RBJ67_12610</name>
</gene>
<comment type="caution">
    <text evidence="3">The sequence shown here is derived from an EMBL/GenBank/DDBJ whole genome shotgun (WGS) entry which is preliminary data.</text>
</comment>